<comment type="similarity">
    <text evidence="2">Belongs to the polysaccharide synthase family.</text>
</comment>
<evidence type="ECO:0000313" key="9">
    <source>
        <dbReference type="Proteomes" id="UP000186456"/>
    </source>
</evidence>
<feature type="transmembrane region" description="Helical" evidence="7">
    <location>
        <begin position="280"/>
        <end position="300"/>
    </location>
</feature>
<dbReference type="AlphaFoldDB" id="A0A1H0KSD3"/>
<reference evidence="8 9" key="1">
    <citation type="submission" date="2016-10" db="EMBL/GenBank/DDBJ databases">
        <authorList>
            <person name="de Groot N.N."/>
        </authorList>
    </citation>
    <scope>NUCLEOTIDE SEQUENCE [LARGE SCALE GENOMIC DNA]</scope>
    <source>
        <strain evidence="8 9">StLB037</strain>
    </source>
</reference>
<protein>
    <submittedName>
        <fullName evidence="8">Membrane protein involved in the export of O-antigen and teichoic acid</fullName>
    </submittedName>
</protein>
<gene>
    <name evidence="8" type="ORF">SAMN04487788_0161</name>
</gene>
<dbReference type="Proteomes" id="UP000186456">
    <property type="component" value="Unassembled WGS sequence"/>
</dbReference>
<evidence type="ECO:0000256" key="7">
    <source>
        <dbReference type="SAM" id="Phobius"/>
    </source>
</evidence>
<dbReference type="GO" id="GO:0005886">
    <property type="term" value="C:plasma membrane"/>
    <property type="evidence" value="ECO:0007669"/>
    <property type="project" value="UniProtKB-SubCell"/>
</dbReference>
<sequence>MKVLLARLIGFGTAPMIVAVVPLLVLPIAARIQGAEGWAAIGTGQALGSLLAMISSYGWNVAGGARIAMAEHDDARRDVYAHSFWSRLAVFAVVGGVTAWIAATLVGGAFGGVAALVVLATGLTGLTMSWYAVGTGRARMVLWFEAIPMAVFTAGSALVMQLTGQIVAYPLLMIIGTLVGLAALHMHLFGRVVPPFHLPGIGRSFRQNLPLASADGLGGSYTTAPVPITQGLVGTQAAAELTSADKLYRVGLTAILIVGNTLQKWVLEAAWEQGRTRRHLVALALHFVVGIVGLLVLVLLGPWLTAAFLGSAVAPPPSMFPAYGVTYLIISLTTPLIRNVLVPANRNRVVLAAIISSACVGLPVMALLGATVGATAVVWGLAASEVVVLTIVGIAATKEILRQRALVAGA</sequence>
<evidence type="ECO:0000256" key="3">
    <source>
        <dbReference type="ARBA" id="ARBA00022475"/>
    </source>
</evidence>
<feature type="transmembrane region" description="Helical" evidence="7">
    <location>
        <begin position="166"/>
        <end position="184"/>
    </location>
</feature>
<dbReference type="PANTHER" id="PTHR30250:SF10">
    <property type="entry name" value="LIPOPOLYSACCHARIDE BIOSYNTHESIS PROTEIN WZXC"/>
    <property type="match status" value="1"/>
</dbReference>
<feature type="transmembrane region" description="Helical" evidence="7">
    <location>
        <begin position="140"/>
        <end position="160"/>
    </location>
</feature>
<feature type="transmembrane region" description="Helical" evidence="7">
    <location>
        <begin position="12"/>
        <end position="32"/>
    </location>
</feature>
<evidence type="ECO:0000256" key="5">
    <source>
        <dbReference type="ARBA" id="ARBA00022989"/>
    </source>
</evidence>
<keyword evidence="3" id="KW-1003">Cell membrane</keyword>
<dbReference type="EMBL" id="FNJN01000001">
    <property type="protein sequence ID" value="SDO58868.1"/>
    <property type="molecule type" value="Genomic_DNA"/>
</dbReference>
<evidence type="ECO:0000256" key="4">
    <source>
        <dbReference type="ARBA" id="ARBA00022692"/>
    </source>
</evidence>
<evidence type="ECO:0000256" key="2">
    <source>
        <dbReference type="ARBA" id="ARBA00007430"/>
    </source>
</evidence>
<evidence type="ECO:0000256" key="1">
    <source>
        <dbReference type="ARBA" id="ARBA00004651"/>
    </source>
</evidence>
<proteinExistence type="inferred from homology"/>
<keyword evidence="4 7" id="KW-0812">Transmembrane</keyword>
<feature type="transmembrane region" description="Helical" evidence="7">
    <location>
        <begin position="38"/>
        <end position="63"/>
    </location>
</feature>
<dbReference type="Pfam" id="PF01943">
    <property type="entry name" value="Polysacc_synt"/>
    <property type="match status" value="1"/>
</dbReference>
<keyword evidence="5 7" id="KW-1133">Transmembrane helix</keyword>
<name>A0A1H0KSD3_MICTS</name>
<feature type="transmembrane region" description="Helical" evidence="7">
    <location>
        <begin position="376"/>
        <end position="396"/>
    </location>
</feature>
<comment type="subcellular location">
    <subcellularLocation>
        <location evidence="1">Cell membrane</location>
        <topology evidence="1">Multi-pass membrane protein</topology>
    </subcellularLocation>
</comment>
<dbReference type="RefSeq" id="WP_074694100.1">
    <property type="nucleotide sequence ID" value="NZ_FNJN01000001.1"/>
</dbReference>
<dbReference type="PANTHER" id="PTHR30250">
    <property type="entry name" value="PST FAMILY PREDICTED COLANIC ACID TRANSPORTER"/>
    <property type="match status" value="1"/>
</dbReference>
<dbReference type="InterPro" id="IPR002797">
    <property type="entry name" value="Polysacc_synth"/>
</dbReference>
<organism evidence="8 9">
    <name type="scientific">Microbacterium testaceum (strain StLB037)</name>
    <dbReference type="NCBI Taxonomy" id="979556"/>
    <lineage>
        <taxon>Bacteria</taxon>
        <taxon>Bacillati</taxon>
        <taxon>Actinomycetota</taxon>
        <taxon>Actinomycetes</taxon>
        <taxon>Micrococcales</taxon>
        <taxon>Microbacteriaceae</taxon>
        <taxon>Microbacterium</taxon>
    </lineage>
</organism>
<feature type="transmembrane region" description="Helical" evidence="7">
    <location>
        <begin position="109"/>
        <end position="133"/>
    </location>
</feature>
<feature type="transmembrane region" description="Helical" evidence="7">
    <location>
        <begin position="349"/>
        <end position="370"/>
    </location>
</feature>
<evidence type="ECO:0000256" key="6">
    <source>
        <dbReference type="ARBA" id="ARBA00023136"/>
    </source>
</evidence>
<accession>A0A1H0KSD3</accession>
<dbReference type="InterPro" id="IPR050833">
    <property type="entry name" value="Poly_Biosynth_Transport"/>
</dbReference>
<feature type="transmembrane region" description="Helical" evidence="7">
    <location>
        <begin position="84"/>
        <end position="103"/>
    </location>
</feature>
<evidence type="ECO:0000313" key="8">
    <source>
        <dbReference type="EMBL" id="SDO58868.1"/>
    </source>
</evidence>
<keyword evidence="6 7" id="KW-0472">Membrane</keyword>
<feature type="transmembrane region" description="Helical" evidence="7">
    <location>
        <begin position="320"/>
        <end position="337"/>
    </location>
</feature>